<dbReference type="SUPFAM" id="SSF52799">
    <property type="entry name" value="(Phosphotyrosine protein) phosphatases II"/>
    <property type="match status" value="1"/>
</dbReference>
<keyword evidence="4" id="KW-0904">Protein phosphatase</keyword>
<evidence type="ECO:0000313" key="12">
    <source>
        <dbReference type="RefSeq" id="XP_056692907.1"/>
    </source>
</evidence>
<dbReference type="PROSITE" id="PS50056">
    <property type="entry name" value="TYR_PHOSPHATASE_2"/>
    <property type="match status" value="1"/>
</dbReference>
<evidence type="ECO:0000256" key="4">
    <source>
        <dbReference type="ARBA" id="ARBA00022912"/>
    </source>
</evidence>
<evidence type="ECO:0000256" key="2">
    <source>
        <dbReference type="ARBA" id="ARBA00022516"/>
    </source>
</evidence>
<evidence type="ECO:0000256" key="8">
    <source>
        <dbReference type="ARBA" id="ARBA00025707"/>
    </source>
</evidence>
<gene>
    <name evidence="12" type="primary">LOC110793493</name>
</gene>
<keyword evidence="11" id="KW-1185">Reference proteome</keyword>
<dbReference type="PANTHER" id="PTHR46274">
    <property type="entry name" value="PHOSPHATIDYLINOSITOL PHOSPHATASE"/>
    <property type="match status" value="1"/>
</dbReference>
<dbReference type="GeneID" id="110793493"/>
<feature type="domain" description="Tyrosine specific protein phosphatases" evidence="10">
    <location>
        <begin position="127"/>
        <end position="195"/>
    </location>
</feature>
<feature type="domain" description="Tyrosine-protein phosphatase" evidence="9">
    <location>
        <begin position="58"/>
        <end position="206"/>
    </location>
</feature>
<keyword evidence="7" id="KW-1208">Phospholipid metabolism</keyword>
<dbReference type="InterPro" id="IPR016130">
    <property type="entry name" value="Tyr_Pase_AS"/>
</dbReference>
<evidence type="ECO:0000313" key="11">
    <source>
        <dbReference type="Proteomes" id="UP000813463"/>
    </source>
</evidence>
<dbReference type="Pfam" id="PF00782">
    <property type="entry name" value="DSPc"/>
    <property type="match status" value="1"/>
</dbReference>
<dbReference type="InterPro" id="IPR020422">
    <property type="entry name" value="TYR_PHOSPHATASE_DUAL_dom"/>
</dbReference>
<dbReference type="SMART" id="SM00195">
    <property type="entry name" value="DSPc"/>
    <property type="match status" value="1"/>
</dbReference>
<evidence type="ECO:0000259" key="9">
    <source>
        <dbReference type="PROSITE" id="PS50054"/>
    </source>
</evidence>
<dbReference type="InterPro" id="IPR000387">
    <property type="entry name" value="Tyr_Pase_dom"/>
</dbReference>
<dbReference type="PANTHER" id="PTHR46274:SF6">
    <property type="entry name" value="TYR_PHOSPHATASE_2 DOMAIN-CONTAINING PROTEIN"/>
    <property type="match status" value="1"/>
</dbReference>
<keyword evidence="3" id="KW-0378">Hydrolase</keyword>
<dbReference type="Gene3D" id="3.90.190.10">
    <property type="entry name" value="Protein tyrosine phosphatase superfamily"/>
    <property type="match status" value="1"/>
</dbReference>
<organism evidence="11 12">
    <name type="scientific">Spinacia oleracea</name>
    <name type="common">Spinach</name>
    <dbReference type="NCBI Taxonomy" id="3562"/>
    <lineage>
        <taxon>Eukaryota</taxon>
        <taxon>Viridiplantae</taxon>
        <taxon>Streptophyta</taxon>
        <taxon>Embryophyta</taxon>
        <taxon>Tracheophyta</taxon>
        <taxon>Spermatophyta</taxon>
        <taxon>Magnoliopsida</taxon>
        <taxon>eudicotyledons</taxon>
        <taxon>Gunneridae</taxon>
        <taxon>Pentapetalae</taxon>
        <taxon>Caryophyllales</taxon>
        <taxon>Chenopodiaceae</taxon>
        <taxon>Chenopodioideae</taxon>
        <taxon>Anserineae</taxon>
        <taxon>Spinacia</taxon>
    </lineage>
</organism>
<sequence length="269" mass="30349">MTTQQEDPADDREKGDLKRKIIKIDAKKAFIGAGARLFFYPTLLYNVLRNKIESDFRWWDQVDQQFLLLGAVPFPKDVPRLKQLGVSRVITLNEPFETLVPSSMYKAHGMEHLIVPTRDYLYAPSYNDINKAVDFIHSNASCGRATYVHCKAGRGRSTTIALCYLVKYKKMTPSTAMDMIRAKRPRVLLTSMQAKAVQQYYNTCFPDSGHSDEVLVTQADLEGYKETSDYTSGNKFPKQVATTLSSLLSTLTIASSCVSIRSQHPKQTS</sequence>
<comment type="pathway">
    <text evidence="8">Phospholipid metabolism.</text>
</comment>
<name>A0ABM3RBB4_SPIOL</name>
<dbReference type="InterPro" id="IPR029021">
    <property type="entry name" value="Prot-tyrosine_phosphatase-like"/>
</dbReference>
<evidence type="ECO:0000256" key="1">
    <source>
        <dbReference type="ARBA" id="ARBA00005189"/>
    </source>
</evidence>
<evidence type="ECO:0000256" key="3">
    <source>
        <dbReference type="ARBA" id="ARBA00022801"/>
    </source>
</evidence>
<keyword evidence="2" id="KW-0444">Lipid biosynthesis</keyword>
<dbReference type="CDD" id="cd14524">
    <property type="entry name" value="PTPMT1"/>
    <property type="match status" value="1"/>
</dbReference>
<keyword evidence="6" id="KW-0594">Phospholipid biosynthesis</keyword>
<keyword evidence="5" id="KW-0443">Lipid metabolism</keyword>
<dbReference type="PROSITE" id="PS00383">
    <property type="entry name" value="TYR_PHOSPHATASE_1"/>
    <property type="match status" value="1"/>
</dbReference>
<proteinExistence type="predicted"/>
<dbReference type="PROSITE" id="PS50054">
    <property type="entry name" value="TYR_PHOSPHATASE_DUAL"/>
    <property type="match status" value="1"/>
</dbReference>
<evidence type="ECO:0000256" key="7">
    <source>
        <dbReference type="ARBA" id="ARBA00023264"/>
    </source>
</evidence>
<comment type="pathway">
    <text evidence="1">Lipid metabolism.</text>
</comment>
<evidence type="ECO:0000259" key="10">
    <source>
        <dbReference type="PROSITE" id="PS50056"/>
    </source>
</evidence>
<accession>A0ABM3RBB4</accession>
<reference evidence="11" key="1">
    <citation type="journal article" date="2021" name="Nat. Commun.">
        <title>Genomic analyses provide insights into spinach domestication and the genetic basis of agronomic traits.</title>
        <authorList>
            <person name="Cai X."/>
            <person name="Sun X."/>
            <person name="Xu C."/>
            <person name="Sun H."/>
            <person name="Wang X."/>
            <person name="Ge C."/>
            <person name="Zhang Z."/>
            <person name="Wang Q."/>
            <person name="Fei Z."/>
            <person name="Jiao C."/>
            <person name="Wang Q."/>
        </authorList>
    </citation>
    <scope>NUCLEOTIDE SEQUENCE [LARGE SCALE GENOMIC DNA]</scope>
    <source>
        <strain evidence="11">cv. Varoflay</strain>
    </source>
</reference>
<dbReference type="RefSeq" id="XP_056692907.1">
    <property type="nucleotide sequence ID" value="XM_056836929.1"/>
</dbReference>
<reference evidence="12" key="2">
    <citation type="submission" date="2025-08" db="UniProtKB">
        <authorList>
            <consortium name="RefSeq"/>
        </authorList>
    </citation>
    <scope>IDENTIFICATION</scope>
    <source>
        <tissue evidence="12">Leaf</tissue>
    </source>
</reference>
<dbReference type="Proteomes" id="UP000813463">
    <property type="component" value="Chromosome 2"/>
</dbReference>
<evidence type="ECO:0000256" key="5">
    <source>
        <dbReference type="ARBA" id="ARBA00023098"/>
    </source>
</evidence>
<protein>
    <submittedName>
        <fullName evidence="12">Phosphatidylglycerophosphate phosphatase PTPMT2 isoform X1</fullName>
    </submittedName>
</protein>
<dbReference type="InterPro" id="IPR044596">
    <property type="entry name" value="PTPMT1-like"/>
</dbReference>
<evidence type="ECO:0000256" key="6">
    <source>
        <dbReference type="ARBA" id="ARBA00023209"/>
    </source>
</evidence>
<dbReference type="InterPro" id="IPR000340">
    <property type="entry name" value="Dual-sp_phosphatase_cat-dom"/>
</dbReference>